<sequence length="136" mass="15160">MKILAIQAHNEQAEFEQFLNSVSAKLAATICKKLQAYAEVDAVYASRQLKVLKPKIWGYKGTIYKLRVDCGKESARVMFVKTPDNDIVLLHGFIKKTRKTPNKDAKIAIGNLERVENGVEVTQLPLAKYALAGRGL</sequence>
<dbReference type="OrthoDB" id="3233388at2"/>
<name>A0A1H6F6M9_9GAMM</name>
<protein>
    <recommendedName>
        <fullName evidence="3">Type II toxin-antitoxin system RelE/ParE family toxin</fullName>
    </recommendedName>
</protein>
<gene>
    <name evidence="1" type="ORF">MBHS_00598</name>
</gene>
<dbReference type="EMBL" id="FMSV02000102">
    <property type="protein sequence ID" value="SEH04746.1"/>
    <property type="molecule type" value="Genomic_DNA"/>
</dbReference>
<proteinExistence type="predicted"/>
<evidence type="ECO:0000313" key="1">
    <source>
        <dbReference type="EMBL" id="SEH04746.1"/>
    </source>
</evidence>
<accession>A0A1H6F6M9</accession>
<dbReference type="RefSeq" id="WP_103918783.1">
    <property type="nucleotide sequence ID" value="NZ_FMSV02000102.1"/>
</dbReference>
<keyword evidence="2" id="KW-1185">Reference proteome</keyword>
<dbReference type="Pfam" id="PF05973">
    <property type="entry name" value="Gp49"/>
    <property type="match status" value="1"/>
</dbReference>
<organism evidence="1 2">
    <name type="scientific">Candidatus Venteria ishoeyi</name>
    <dbReference type="NCBI Taxonomy" id="1899563"/>
    <lineage>
        <taxon>Bacteria</taxon>
        <taxon>Pseudomonadati</taxon>
        <taxon>Pseudomonadota</taxon>
        <taxon>Gammaproteobacteria</taxon>
        <taxon>Thiotrichales</taxon>
        <taxon>Thiotrichaceae</taxon>
        <taxon>Venteria</taxon>
    </lineage>
</organism>
<dbReference type="InterPro" id="IPR009241">
    <property type="entry name" value="HigB-like"/>
</dbReference>
<dbReference type="AlphaFoldDB" id="A0A1H6F6M9"/>
<dbReference type="Proteomes" id="UP000236724">
    <property type="component" value="Unassembled WGS sequence"/>
</dbReference>
<evidence type="ECO:0008006" key="3">
    <source>
        <dbReference type="Google" id="ProtNLM"/>
    </source>
</evidence>
<reference evidence="1 2" key="1">
    <citation type="submission" date="2016-10" db="EMBL/GenBank/DDBJ databases">
        <authorList>
            <person name="de Groot N.N."/>
        </authorList>
    </citation>
    <scope>NUCLEOTIDE SEQUENCE [LARGE SCALE GENOMIC DNA]</scope>
    <source>
        <strain evidence="1">MBHS1</strain>
    </source>
</reference>
<evidence type="ECO:0000313" key="2">
    <source>
        <dbReference type="Proteomes" id="UP000236724"/>
    </source>
</evidence>